<gene>
    <name evidence="1" type="ordered locus">LEUM_1259</name>
</gene>
<dbReference type="EnsemblBacteria" id="ABJ62356">
    <property type="protein sequence ID" value="ABJ62356"/>
    <property type="gene ID" value="LEUM_1259"/>
</dbReference>
<dbReference type="KEGG" id="lme:LEUM_1259"/>
<dbReference type="RefSeq" id="WP_011679980.1">
    <property type="nucleotide sequence ID" value="NC_008531.1"/>
</dbReference>
<dbReference type="EMBL" id="CP000414">
    <property type="protein sequence ID" value="ABJ62356.1"/>
    <property type="molecule type" value="Genomic_DNA"/>
</dbReference>
<keyword evidence="2" id="KW-1185">Reference proteome</keyword>
<sequence>MKDTVEIRAQHMKTLLKRKNYLLKAYDTYLPEDIPLDVKSELDFIDKVIQEMDVDEQVFNIQSKAINIRNSREEEWYFQQMSHWVQRHPAALNGQLSKGGIYKFTLHFFVENIALNPSNANLNYSDLAQKVNYTGPSKADKKRDTQLRNIETLLGFLLTMQQRQLEYIPEGINLDNGFVKYAINPINPTEFQQFGAPTELNPNNELAQSYEEYKKIRSRDKQLIKKYHQAGGKVDDD</sequence>
<reference evidence="1 2" key="1">
    <citation type="journal article" date="2006" name="Proc. Natl. Acad. Sci. U.S.A.">
        <title>Comparative genomics of the lactic acid bacteria.</title>
        <authorList>
            <person name="Makarova K."/>
            <person name="Slesarev A."/>
            <person name="Wolf Y."/>
            <person name="Sorokin A."/>
            <person name="Mirkin B."/>
            <person name="Koonin E."/>
            <person name="Pavlov A."/>
            <person name="Pavlova N."/>
            <person name="Karamychev V."/>
            <person name="Polouchine N."/>
            <person name="Shakhova V."/>
            <person name="Grigoriev I."/>
            <person name="Lou Y."/>
            <person name="Rohksar D."/>
            <person name="Lucas S."/>
            <person name="Huang K."/>
            <person name="Goodstein D.M."/>
            <person name="Hawkins T."/>
            <person name="Plengvidhya V."/>
            <person name="Welker D."/>
            <person name="Hughes J."/>
            <person name="Goh Y."/>
            <person name="Benson A."/>
            <person name="Baldwin K."/>
            <person name="Lee J.H."/>
            <person name="Diaz-Muniz I."/>
            <person name="Dosti B."/>
            <person name="Smeianov V."/>
            <person name="Wechter W."/>
            <person name="Barabote R."/>
            <person name="Lorca G."/>
            <person name="Altermann E."/>
            <person name="Barrangou R."/>
            <person name="Ganesan B."/>
            <person name="Xie Y."/>
            <person name="Rawsthorne H."/>
            <person name="Tamir D."/>
            <person name="Parker C."/>
            <person name="Breidt F."/>
            <person name="Broadbent J."/>
            <person name="Hutkins R."/>
            <person name="O'Sullivan D."/>
            <person name="Steele J."/>
            <person name="Unlu G."/>
            <person name="Saier M."/>
            <person name="Klaenhammer T."/>
            <person name="Richardson P."/>
            <person name="Kozyavkin S."/>
            <person name="Weimer B."/>
            <person name="Mills D."/>
        </authorList>
    </citation>
    <scope>NUCLEOTIDE SEQUENCE [LARGE SCALE GENOMIC DNA]</scope>
    <source>
        <strain evidence="2">ATCC 8293 / DSM 20343 / BCRC 11652 / CCM 1803 / JCM 6124 / NCDO 523 / NBRC 100496 / NCIMB 8023 / NCTC 12954 / NRRL B-1118 / 37Y</strain>
    </source>
</reference>
<evidence type="ECO:0000313" key="2">
    <source>
        <dbReference type="Proteomes" id="UP000000362"/>
    </source>
</evidence>
<organism evidence="1 2">
    <name type="scientific">Leuconostoc mesenteroides subsp. mesenteroides (strain ATCC 8293 / DSM 20343 / BCRC 11652 / CCM 1803 / JCM 6124 / NCDO 523 / NBRC 100496 / NCIMB 8023 / NCTC 12954 / NRRL B-1118 / 37Y)</name>
    <dbReference type="NCBI Taxonomy" id="203120"/>
    <lineage>
        <taxon>Bacteria</taxon>
        <taxon>Bacillati</taxon>
        <taxon>Bacillota</taxon>
        <taxon>Bacilli</taxon>
        <taxon>Lactobacillales</taxon>
        <taxon>Lactobacillaceae</taxon>
        <taxon>Leuconostoc</taxon>
    </lineage>
</organism>
<proteinExistence type="predicted"/>
<evidence type="ECO:0000313" key="1">
    <source>
        <dbReference type="EMBL" id="ABJ62356.1"/>
    </source>
</evidence>
<accession>Q03WR6</accession>
<name>Q03WR6_LEUMM</name>
<dbReference type="eggNOG" id="ENOG50308G1">
    <property type="taxonomic scope" value="Bacteria"/>
</dbReference>
<dbReference type="Proteomes" id="UP000000362">
    <property type="component" value="Chromosome"/>
</dbReference>
<protein>
    <submittedName>
        <fullName evidence="1">Uncharacterized protein</fullName>
    </submittedName>
</protein>
<dbReference type="GeneID" id="29577152"/>
<dbReference type="AlphaFoldDB" id="Q03WR6"/>
<dbReference type="HOGENOM" id="CLU_1169543_0_0_9"/>